<reference evidence="1" key="1">
    <citation type="submission" date="2016-07" db="EMBL/GenBank/DDBJ databases">
        <title>Genomics reveals synergistic degradation of pyrene by five bacteria in a mangrove sediment-derived bacterial consortium.</title>
        <authorList>
            <person name="Wanapaisan P."/>
            <person name="Vejarano F."/>
            <person name="Chakraborty J."/>
            <person name="Shintani M."/>
            <person name="Muangchinda C."/>
            <person name="Laothamteep N."/>
            <person name="Suzuki-Minakuchi C."/>
            <person name="Inoue K."/>
            <person name="Nojiri H."/>
            <person name="Pinyakong O."/>
        </authorList>
    </citation>
    <scope>NUCLEOTIDE SEQUENCE</scope>
    <source>
        <strain evidence="1">PW1</strain>
    </source>
</reference>
<dbReference type="AlphaFoldDB" id="A0A292GJK9"/>
<evidence type="ECO:0000313" key="1">
    <source>
        <dbReference type="EMBL" id="BBA73535.1"/>
    </source>
</evidence>
<protein>
    <submittedName>
        <fullName evidence="1">Uncharacterized protein</fullName>
    </submittedName>
</protein>
<name>A0A292GJK9_9HYPH</name>
<dbReference type="EMBL" id="LC171366">
    <property type="protein sequence ID" value="BBA73535.1"/>
    <property type="molecule type" value="Genomic_DNA"/>
</dbReference>
<sequence length="60" mass="6718">MFPDWLNADVGMETLAALKIARNETERASAEARLLIAVDREGRDLERVDNVNSCVKSIKD</sequence>
<organism evidence="1">
    <name type="scientific">Ochrobactrum sp. PW1</name>
    <dbReference type="NCBI Taxonomy" id="1882222"/>
    <lineage>
        <taxon>Bacteria</taxon>
        <taxon>Pseudomonadati</taxon>
        <taxon>Pseudomonadota</taxon>
        <taxon>Alphaproteobacteria</taxon>
        <taxon>Hyphomicrobiales</taxon>
        <taxon>Brucellaceae</taxon>
        <taxon>Brucella/Ochrobactrum group</taxon>
        <taxon>Ochrobactrum</taxon>
    </lineage>
</organism>
<proteinExistence type="predicted"/>
<accession>A0A292GJK9</accession>